<evidence type="ECO:0000256" key="4">
    <source>
        <dbReference type="PROSITE-ProRule" id="PRU00322"/>
    </source>
</evidence>
<evidence type="ECO:0000256" key="2">
    <source>
        <dbReference type="ARBA" id="ARBA00022771"/>
    </source>
</evidence>
<dbReference type="GO" id="GO:0006281">
    <property type="term" value="P:DNA repair"/>
    <property type="evidence" value="ECO:0007669"/>
    <property type="project" value="TreeGrafter"/>
</dbReference>
<name>A0A9W8QPF8_AKAMU</name>
<keyword evidence="1" id="KW-0479">Metal-binding</keyword>
<dbReference type="GO" id="GO:0008237">
    <property type="term" value="F:metallopeptidase activity"/>
    <property type="evidence" value="ECO:0007669"/>
    <property type="project" value="TreeGrafter"/>
</dbReference>
<dbReference type="Proteomes" id="UP001144673">
    <property type="component" value="Chromosome 1"/>
</dbReference>
<dbReference type="PROSITE" id="PS01358">
    <property type="entry name" value="ZF_RANBP2_1"/>
    <property type="match status" value="1"/>
</dbReference>
<feature type="region of interest" description="Disordered" evidence="5">
    <location>
        <begin position="246"/>
        <end position="273"/>
    </location>
</feature>
<dbReference type="InterPro" id="IPR001876">
    <property type="entry name" value="Znf_RanBP2"/>
</dbReference>
<keyword evidence="9" id="KW-1185">Reference proteome</keyword>
<feature type="domain" description="WLM" evidence="7">
    <location>
        <begin position="1"/>
        <end position="198"/>
    </location>
</feature>
<evidence type="ECO:0008006" key="10">
    <source>
        <dbReference type="Google" id="ProtNLM"/>
    </source>
</evidence>
<reference evidence="8" key="1">
    <citation type="journal article" date="2023" name="Access Microbiol">
        <title>De-novo genome assembly for Akanthomyces muscarius, a biocontrol agent of insect agricultural pests.</title>
        <authorList>
            <person name="Erdos Z."/>
            <person name="Studholme D.J."/>
            <person name="Raymond B."/>
            <person name="Sharma M."/>
        </authorList>
    </citation>
    <scope>NUCLEOTIDE SEQUENCE</scope>
    <source>
        <strain evidence="8">Ve6</strain>
    </source>
</reference>
<evidence type="ECO:0000256" key="1">
    <source>
        <dbReference type="ARBA" id="ARBA00022723"/>
    </source>
</evidence>
<evidence type="ECO:0000256" key="3">
    <source>
        <dbReference type="ARBA" id="ARBA00022833"/>
    </source>
</evidence>
<organism evidence="8 9">
    <name type="scientific">Akanthomyces muscarius</name>
    <name type="common">Entomopathogenic fungus</name>
    <name type="synonym">Lecanicillium muscarium</name>
    <dbReference type="NCBI Taxonomy" id="2231603"/>
    <lineage>
        <taxon>Eukaryota</taxon>
        <taxon>Fungi</taxon>
        <taxon>Dikarya</taxon>
        <taxon>Ascomycota</taxon>
        <taxon>Pezizomycotina</taxon>
        <taxon>Sordariomycetes</taxon>
        <taxon>Hypocreomycetidae</taxon>
        <taxon>Hypocreales</taxon>
        <taxon>Cordycipitaceae</taxon>
        <taxon>Akanthomyces</taxon>
    </lineage>
</organism>
<dbReference type="Pfam" id="PF08325">
    <property type="entry name" value="WLM"/>
    <property type="match status" value="1"/>
</dbReference>
<dbReference type="GeneID" id="80893152"/>
<gene>
    <name evidence="8" type="ORF">LMH87_005993</name>
</gene>
<keyword evidence="2 4" id="KW-0863">Zinc-finger</keyword>
<dbReference type="InterPro" id="IPR013536">
    <property type="entry name" value="WLM_dom"/>
</dbReference>
<dbReference type="GO" id="GO:0005634">
    <property type="term" value="C:nucleus"/>
    <property type="evidence" value="ECO:0007669"/>
    <property type="project" value="TreeGrafter"/>
</dbReference>
<feature type="domain" description="RanBP2-type" evidence="6">
    <location>
        <begin position="302"/>
        <end position="334"/>
    </location>
</feature>
<dbReference type="PROSITE" id="PS50199">
    <property type="entry name" value="ZF_RANBP2_2"/>
    <property type="match status" value="1"/>
</dbReference>
<evidence type="ECO:0000259" key="6">
    <source>
        <dbReference type="PROSITE" id="PS50199"/>
    </source>
</evidence>
<keyword evidence="3" id="KW-0862">Zinc</keyword>
<dbReference type="GO" id="GO:0008270">
    <property type="term" value="F:zinc ion binding"/>
    <property type="evidence" value="ECO:0007669"/>
    <property type="project" value="UniProtKB-KW"/>
</dbReference>
<dbReference type="InterPro" id="IPR053000">
    <property type="entry name" value="WSS1-like_metalloprotease"/>
</dbReference>
<dbReference type="PROSITE" id="PS51397">
    <property type="entry name" value="WLM"/>
    <property type="match status" value="1"/>
</dbReference>
<accession>A0A9W8QPF8</accession>
<proteinExistence type="predicted"/>
<dbReference type="PANTHER" id="PTHR46622">
    <property type="entry name" value="DNA-DEPENDENT METALLOPROTEASE WSS1"/>
    <property type="match status" value="1"/>
</dbReference>
<dbReference type="KEGG" id="amus:LMH87_005993"/>
<dbReference type="RefSeq" id="XP_056059231.1">
    <property type="nucleotide sequence ID" value="XM_056203811.1"/>
</dbReference>
<dbReference type="AlphaFoldDB" id="A0A9W8QPF8"/>
<dbReference type="Gene3D" id="2.30.30.380">
    <property type="entry name" value="Zn-finger domain of Sec23/24"/>
    <property type="match status" value="1"/>
</dbReference>
<sequence length="341" mass="37161">MDQDQEIRSYVHLVQLPRADDALRMLRLVASAVKPIMRKHRWRVGELSEFYPDEETLMGLNYNRGQRICLRLRFFGNTTLFMGLDRVMDTMLHELCHNVHGPHNDAFHALWETLRDEHLTLSLSGYSGASFLSEGRRLGGSASAIPARERGRVLSRGGGGGVVAVAGRRLGGGTRPALPPTPEMRRAAAAEAAERRNRVLEGCGANTLDQTQIRDIGETVRRNGFKTQAEEDKANDVAIAQALAELMGEDRGPSRQRTSPASSSSGPANRNAPAARSRLLAMMEQQGSLRRRNENVAASSGSSGGSAGWACSVCTLHNPGGYLCCDACQSERKDIPVIDLT</sequence>
<feature type="compositionally biased region" description="Low complexity" evidence="5">
    <location>
        <begin position="255"/>
        <end position="273"/>
    </location>
</feature>
<evidence type="ECO:0000259" key="7">
    <source>
        <dbReference type="PROSITE" id="PS51397"/>
    </source>
</evidence>
<evidence type="ECO:0000313" key="9">
    <source>
        <dbReference type="Proteomes" id="UP001144673"/>
    </source>
</evidence>
<feature type="region of interest" description="Disordered" evidence="5">
    <location>
        <begin position="286"/>
        <end position="306"/>
    </location>
</feature>
<comment type="caution">
    <text evidence="8">The sequence shown here is derived from an EMBL/GenBank/DDBJ whole genome shotgun (WGS) entry which is preliminary data.</text>
</comment>
<evidence type="ECO:0000256" key="5">
    <source>
        <dbReference type="SAM" id="MobiDB-lite"/>
    </source>
</evidence>
<dbReference type="PANTHER" id="PTHR46622:SF1">
    <property type="entry name" value="DNA-DEPENDENT METALLOPROTEASE WSS1"/>
    <property type="match status" value="1"/>
</dbReference>
<protein>
    <recommendedName>
        <fullName evidence="10">Zinc metallopeptidase</fullName>
    </recommendedName>
</protein>
<evidence type="ECO:0000313" key="8">
    <source>
        <dbReference type="EMBL" id="KAJ4164316.1"/>
    </source>
</evidence>
<dbReference type="EMBL" id="JAJHUN010000001">
    <property type="protein sequence ID" value="KAJ4164316.1"/>
    <property type="molecule type" value="Genomic_DNA"/>
</dbReference>